<evidence type="ECO:0000256" key="3">
    <source>
        <dbReference type="ARBA" id="ARBA00022683"/>
    </source>
</evidence>
<accession>A0A371PL58</accession>
<dbReference type="PANTHER" id="PTHR33705:SF2">
    <property type="entry name" value="PHOSPHOCARRIER PROTEIN NPR"/>
    <property type="match status" value="1"/>
</dbReference>
<sequence length="86" mass="9401">MISKTFTIINPTGFHVRPTKVFVQAASAFPCTIKVENKGKKVNGKSSLSMLTLGIAAQDEVTLEIDGENELEAMEQLGKLLTDIYE</sequence>
<gene>
    <name evidence="5" type="ORF">DX130_08000</name>
</gene>
<dbReference type="Gene3D" id="3.30.1340.10">
    <property type="entry name" value="HPr-like"/>
    <property type="match status" value="1"/>
</dbReference>
<evidence type="ECO:0000256" key="1">
    <source>
        <dbReference type="ARBA" id="ARBA00004496"/>
    </source>
</evidence>
<evidence type="ECO:0000313" key="5">
    <source>
        <dbReference type="EMBL" id="REK76942.1"/>
    </source>
</evidence>
<feature type="domain" description="HPr" evidence="4">
    <location>
        <begin position="1"/>
        <end position="86"/>
    </location>
</feature>
<evidence type="ECO:0000259" key="4">
    <source>
        <dbReference type="PROSITE" id="PS51350"/>
    </source>
</evidence>
<dbReference type="InterPro" id="IPR050399">
    <property type="entry name" value="HPr"/>
</dbReference>
<comment type="caution">
    <text evidence="5">The sequence shown here is derived from an EMBL/GenBank/DDBJ whole genome shotgun (WGS) entry which is preliminary data.</text>
</comment>
<dbReference type="SUPFAM" id="SSF55594">
    <property type="entry name" value="HPr-like"/>
    <property type="match status" value="1"/>
</dbReference>
<dbReference type="RefSeq" id="WP_116044205.1">
    <property type="nucleotide sequence ID" value="NZ_QUBQ01000001.1"/>
</dbReference>
<dbReference type="GO" id="GO:0005737">
    <property type="term" value="C:cytoplasm"/>
    <property type="evidence" value="ECO:0007669"/>
    <property type="project" value="UniProtKB-SubCell"/>
</dbReference>
<dbReference type="PROSITE" id="PS51350">
    <property type="entry name" value="PTS_HPR_DOM"/>
    <property type="match status" value="1"/>
</dbReference>
<dbReference type="NCBIfam" id="TIGR01003">
    <property type="entry name" value="PTS_HPr_family"/>
    <property type="match status" value="1"/>
</dbReference>
<dbReference type="PANTHER" id="PTHR33705">
    <property type="entry name" value="PHOSPHOCARRIER PROTEIN HPR"/>
    <property type="match status" value="1"/>
</dbReference>
<proteinExistence type="predicted"/>
<dbReference type="Proteomes" id="UP000261905">
    <property type="component" value="Unassembled WGS sequence"/>
</dbReference>
<organism evidence="5 6">
    <name type="scientific">Paenibacillus paeoniae</name>
    <dbReference type="NCBI Taxonomy" id="2292705"/>
    <lineage>
        <taxon>Bacteria</taxon>
        <taxon>Bacillati</taxon>
        <taxon>Bacillota</taxon>
        <taxon>Bacilli</taxon>
        <taxon>Bacillales</taxon>
        <taxon>Paenibacillaceae</taxon>
        <taxon>Paenibacillus</taxon>
    </lineage>
</organism>
<dbReference type="PRINTS" id="PR00107">
    <property type="entry name" value="PHOSPHOCPHPR"/>
</dbReference>
<dbReference type="Pfam" id="PF00381">
    <property type="entry name" value="PTS-HPr"/>
    <property type="match status" value="1"/>
</dbReference>
<evidence type="ECO:0000313" key="6">
    <source>
        <dbReference type="Proteomes" id="UP000261905"/>
    </source>
</evidence>
<dbReference type="InterPro" id="IPR035895">
    <property type="entry name" value="HPr-like_sf"/>
</dbReference>
<dbReference type="InterPro" id="IPR000032">
    <property type="entry name" value="HPr-like"/>
</dbReference>
<protein>
    <submittedName>
        <fullName evidence="5">HPr family phosphocarrier protein</fullName>
    </submittedName>
</protein>
<comment type="subcellular location">
    <subcellularLocation>
        <location evidence="1">Cytoplasm</location>
    </subcellularLocation>
</comment>
<keyword evidence="2" id="KW-0963">Cytoplasm</keyword>
<reference evidence="5 6" key="1">
    <citation type="submission" date="2018-08" db="EMBL/GenBank/DDBJ databases">
        <title>Paenibacillus sp. M4BSY-1, whole genome shotgun sequence.</title>
        <authorList>
            <person name="Tuo L."/>
        </authorList>
    </citation>
    <scope>NUCLEOTIDE SEQUENCE [LARGE SCALE GENOMIC DNA]</scope>
    <source>
        <strain evidence="5 6">M4BSY-1</strain>
    </source>
</reference>
<keyword evidence="6" id="KW-1185">Reference proteome</keyword>
<name>A0A371PL58_9BACL</name>
<evidence type="ECO:0000256" key="2">
    <source>
        <dbReference type="ARBA" id="ARBA00022490"/>
    </source>
</evidence>
<dbReference type="GO" id="GO:0009401">
    <property type="term" value="P:phosphoenolpyruvate-dependent sugar phosphotransferase system"/>
    <property type="evidence" value="ECO:0007669"/>
    <property type="project" value="UniProtKB-KW"/>
</dbReference>
<dbReference type="AlphaFoldDB" id="A0A371PL58"/>
<dbReference type="OrthoDB" id="9809047at2"/>
<dbReference type="EMBL" id="QUBQ01000001">
    <property type="protein sequence ID" value="REK76942.1"/>
    <property type="molecule type" value="Genomic_DNA"/>
</dbReference>
<keyword evidence="3" id="KW-0598">Phosphotransferase system</keyword>